<dbReference type="EMBL" id="LR797004">
    <property type="protein sequence ID" value="CAB4180781.1"/>
    <property type="molecule type" value="Genomic_DNA"/>
</dbReference>
<sequence>MSQRQTFSTRKFRLVGEFQRALAAAAVLNMPIDPESPLEVRIGEETKIRGLDANARMWVGPLKDIAEQAWVNGQQFKDIVWHEYFKIEYLPDDDDPDLAELAKEGYRKWAYMPNGRRGLIGSTTQLTKRGFALYTMKIEAYGAGLGVQFSAGTHEH</sequence>
<protein>
    <submittedName>
        <fullName evidence="4">Recombinase NinB</fullName>
    </submittedName>
</protein>
<dbReference type="EMBL" id="LR796442">
    <property type="protein sequence ID" value="CAB4145089.1"/>
    <property type="molecule type" value="Genomic_DNA"/>
</dbReference>
<evidence type="ECO:0000313" key="3">
    <source>
        <dbReference type="EMBL" id="CAB4180781.1"/>
    </source>
</evidence>
<dbReference type="EMBL" id="LR797507">
    <property type="protein sequence ID" value="CAB4221875.1"/>
    <property type="molecule type" value="Genomic_DNA"/>
</dbReference>
<dbReference type="EMBL" id="LR796839">
    <property type="protein sequence ID" value="CAB4169057.1"/>
    <property type="molecule type" value="Genomic_DNA"/>
</dbReference>
<dbReference type="InterPro" id="IPR008711">
    <property type="entry name" value="Recombinase_NinB"/>
</dbReference>
<organism evidence="4">
    <name type="scientific">uncultured Caudovirales phage</name>
    <dbReference type="NCBI Taxonomy" id="2100421"/>
    <lineage>
        <taxon>Viruses</taxon>
        <taxon>Duplodnaviria</taxon>
        <taxon>Heunggongvirae</taxon>
        <taxon>Uroviricota</taxon>
        <taxon>Caudoviricetes</taxon>
        <taxon>Peduoviridae</taxon>
        <taxon>Maltschvirus</taxon>
        <taxon>Maltschvirus maltsch</taxon>
    </lineage>
</organism>
<dbReference type="Gene3D" id="1.10.3790.10">
    <property type="entry name" value="NinB"/>
    <property type="match status" value="1"/>
</dbReference>
<reference evidence="4" key="1">
    <citation type="submission" date="2020-05" db="EMBL/GenBank/DDBJ databases">
        <authorList>
            <person name="Chiriac C."/>
            <person name="Salcher M."/>
            <person name="Ghai R."/>
            <person name="Kavagutti S V."/>
        </authorList>
    </citation>
    <scope>NUCLEOTIDE SEQUENCE</scope>
</reference>
<name>A0A6J5RNG8_9CAUD</name>
<proteinExistence type="predicted"/>
<evidence type="ECO:0000313" key="1">
    <source>
        <dbReference type="EMBL" id="CAB4145089.1"/>
    </source>
</evidence>
<dbReference type="EMBL" id="LR797237">
    <property type="protein sequence ID" value="CAB4195746.1"/>
    <property type="molecule type" value="Genomic_DNA"/>
</dbReference>
<evidence type="ECO:0000313" key="5">
    <source>
        <dbReference type="EMBL" id="CAB4221875.1"/>
    </source>
</evidence>
<accession>A0A6J5RNG8</accession>
<evidence type="ECO:0000313" key="4">
    <source>
        <dbReference type="EMBL" id="CAB4195746.1"/>
    </source>
</evidence>
<dbReference type="InterPro" id="IPR036619">
    <property type="entry name" value="NinB_sf"/>
</dbReference>
<evidence type="ECO:0000313" key="2">
    <source>
        <dbReference type="EMBL" id="CAB4169057.1"/>
    </source>
</evidence>
<gene>
    <name evidence="3" type="ORF">UFOVP1053_41</name>
    <name evidence="4" type="ORF">UFOVP1297_33</name>
    <name evidence="5" type="ORF">UFOVP1647_11</name>
    <name evidence="1" type="ORF">UFOVP472_41</name>
    <name evidence="2" type="ORF">UFOVP891_27</name>
</gene>
<dbReference type="SUPFAM" id="SSF103370">
    <property type="entry name" value="NinB"/>
    <property type="match status" value="1"/>
</dbReference>
<dbReference type="Pfam" id="PF05772">
    <property type="entry name" value="NinB"/>
    <property type="match status" value="1"/>
</dbReference>